<reference evidence="1 2" key="1">
    <citation type="journal article" date="2015" name="Genome Announc.">
        <title>Virulence Factor Genes Detected in the Complete Genome Sequence of Corynebacterium uterequi DSM 45634, Isolated from the Uterus of a Maiden Mare.</title>
        <authorList>
            <person name="Ruckert C."/>
            <person name="Kriete M."/>
            <person name="Jaenicke S."/>
            <person name="Winkler A."/>
            <person name="Tauch A."/>
        </authorList>
    </citation>
    <scope>NUCLEOTIDE SEQUENCE [LARGE SCALE GENOMIC DNA]</scope>
    <source>
        <strain evidence="1 2">DSM 45634</strain>
    </source>
</reference>
<proteinExistence type="predicted"/>
<keyword evidence="2" id="KW-1185">Reference proteome</keyword>
<protein>
    <recommendedName>
        <fullName evidence="3">TIGR02569 family protein</fullName>
    </recommendedName>
</protein>
<dbReference type="STRING" id="1072256.CUTER_02650"/>
<evidence type="ECO:0000313" key="1">
    <source>
        <dbReference type="EMBL" id="AKK10545.1"/>
    </source>
</evidence>
<accession>A0A0G3HCU8</accession>
<dbReference type="AlphaFoldDB" id="A0A0G3HCU8"/>
<evidence type="ECO:0008006" key="3">
    <source>
        <dbReference type="Google" id="ProtNLM"/>
    </source>
</evidence>
<evidence type="ECO:0000313" key="2">
    <source>
        <dbReference type="Proteomes" id="UP000035548"/>
    </source>
</evidence>
<dbReference type="KEGG" id="cut:CUTER_02650"/>
<sequence>MIPGRVLTAFGAADADVAAATPAGPAWGNGVRIGDVVYSEATATSHWSATLRDKMQVDGLAIAKPARATDGRFVVAGWMASGYVPGRPEIRLDETVAVALRLADALHGVTGPTGVERTDVFAQAELDAWAWGDREFGAIDAPVQVGHADLLATTLYDGEACPGLSDIVPFATLRPAGATAALAIADGLIATADGGVDVGVLDRFAHIPRLDELVLRFVKYRELVNIAHPHGKPNIRSNIAGVLDTLVSRRAATL</sequence>
<dbReference type="Proteomes" id="UP000035548">
    <property type="component" value="Chromosome"/>
</dbReference>
<organism evidence="1 2">
    <name type="scientific">Corynebacterium uterequi</name>
    <dbReference type="NCBI Taxonomy" id="1072256"/>
    <lineage>
        <taxon>Bacteria</taxon>
        <taxon>Bacillati</taxon>
        <taxon>Actinomycetota</taxon>
        <taxon>Actinomycetes</taxon>
        <taxon>Mycobacteriales</taxon>
        <taxon>Corynebacteriaceae</taxon>
        <taxon>Corynebacterium</taxon>
    </lineage>
</organism>
<name>A0A0G3HCU8_9CORY</name>
<dbReference type="PATRIC" id="fig|1072256.5.peg.525"/>
<reference evidence="2" key="2">
    <citation type="submission" date="2015-05" db="EMBL/GenBank/DDBJ databases">
        <title>Complete genome sequence of Corynebacterium uterequi DSM 45634, isolated from the uterus of a maiden mare.</title>
        <authorList>
            <person name="Ruckert C."/>
            <person name="Albersmeier A."/>
            <person name="Winkler A."/>
            <person name="Tauch A."/>
        </authorList>
    </citation>
    <scope>NUCLEOTIDE SEQUENCE [LARGE SCALE GENOMIC DNA]</scope>
    <source>
        <strain evidence="2">DSM 45634</strain>
    </source>
</reference>
<gene>
    <name evidence="1" type="ORF">CUTER_02650</name>
</gene>
<dbReference type="EMBL" id="CP011546">
    <property type="protein sequence ID" value="AKK10545.1"/>
    <property type="molecule type" value="Genomic_DNA"/>
</dbReference>
<dbReference type="RefSeq" id="WP_052843992.1">
    <property type="nucleotide sequence ID" value="NZ_CP011546.1"/>
</dbReference>